<evidence type="ECO:0000313" key="2">
    <source>
        <dbReference type="Proteomes" id="UP001176941"/>
    </source>
</evidence>
<dbReference type="EMBL" id="OX459968">
    <property type="protein sequence ID" value="CAI9172419.1"/>
    <property type="molecule type" value="Genomic_DNA"/>
</dbReference>
<keyword evidence="2" id="KW-1185">Reference proteome</keyword>
<accession>A0ABN8ZF97</accession>
<name>A0ABN8ZF97_RANTA</name>
<dbReference type="Proteomes" id="UP001176941">
    <property type="component" value="Chromosome 32"/>
</dbReference>
<gene>
    <name evidence="1" type="ORF">MRATA1EN1_LOCUS21381</name>
</gene>
<reference evidence="1" key="1">
    <citation type="submission" date="2023-04" db="EMBL/GenBank/DDBJ databases">
        <authorList>
            <consortium name="ELIXIR-Norway"/>
        </authorList>
    </citation>
    <scope>NUCLEOTIDE SEQUENCE [LARGE SCALE GENOMIC DNA]</scope>
</reference>
<proteinExistence type="predicted"/>
<sequence>MMPPPRLSLDATLFGPAAPRTLGRGLVGPDWPEGGGALELCSGGRACPGGRASATSDVTVGGRRGGPPVVLATRDSCGPGHLPAARAPRPSPYSPVAAVRGQIELQQLALRV</sequence>
<protein>
    <submittedName>
        <fullName evidence="1">Uncharacterized protein</fullName>
    </submittedName>
</protein>
<organism evidence="1 2">
    <name type="scientific">Rangifer tarandus platyrhynchus</name>
    <name type="common">Svalbard reindeer</name>
    <dbReference type="NCBI Taxonomy" id="3082113"/>
    <lineage>
        <taxon>Eukaryota</taxon>
        <taxon>Metazoa</taxon>
        <taxon>Chordata</taxon>
        <taxon>Craniata</taxon>
        <taxon>Vertebrata</taxon>
        <taxon>Euteleostomi</taxon>
        <taxon>Mammalia</taxon>
        <taxon>Eutheria</taxon>
        <taxon>Laurasiatheria</taxon>
        <taxon>Artiodactyla</taxon>
        <taxon>Ruminantia</taxon>
        <taxon>Pecora</taxon>
        <taxon>Cervidae</taxon>
        <taxon>Odocoileinae</taxon>
        <taxon>Rangifer</taxon>
    </lineage>
</organism>
<evidence type="ECO:0000313" key="1">
    <source>
        <dbReference type="EMBL" id="CAI9172419.1"/>
    </source>
</evidence>